<evidence type="ECO:0000256" key="4">
    <source>
        <dbReference type="ARBA" id="ARBA00022989"/>
    </source>
</evidence>
<keyword evidence="4 6" id="KW-1133">Transmembrane helix</keyword>
<dbReference type="PANTHER" id="PTHR21716:SF4">
    <property type="entry name" value="TRANSMEMBRANE PROTEIN 245"/>
    <property type="match status" value="1"/>
</dbReference>
<sequence>MKQRTTEPIASPDKGKETGGHVGVLVLAAATIAGFVICVLLAAPFLGALTWALTLAILFARLHAKIEGALTRPSFAALMSVLIVALLVAAPAIFVVERLIEQAAASVSLIQERLRSGAIQQLLDAQPIIAPVGQWIEQQIDLPAMMANLASWLSNAGAAFARNSAVQVIELVLTFYLLFYFLRDQATARRFLTERLPLTGAETEHLFTRVVDTVHATVYGTIAVAAIQGTLGGLIFWFLGLPTPLLWGLVMGLLSIVPVLGAFIVWIPAAILLALNGDLGKAVILAVWGALVVGGIDNILRPIFVGNRLRLHTVPAFISMIGGLVLFGMAGLILGPLAVTITIMLIEIWGERERTGRRKPE</sequence>
<feature type="transmembrane region" description="Helical" evidence="6">
    <location>
        <begin position="21"/>
        <end position="42"/>
    </location>
</feature>
<comment type="subcellular location">
    <subcellularLocation>
        <location evidence="1">Membrane</location>
        <topology evidence="1">Multi-pass membrane protein</topology>
    </subcellularLocation>
</comment>
<protein>
    <recommendedName>
        <fullName evidence="8">AI-2E family transporter</fullName>
    </recommendedName>
</protein>
<evidence type="ECO:0000256" key="2">
    <source>
        <dbReference type="ARBA" id="ARBA00009773"/>
    </source>
</evidence>
<proteinExistence type="inferred from homology"/>
<feature type="transmembrane region" description="Helical" evidence="6">
    <location>
        <begin position="282"/>
        <end position="304"/>
    </location>
</feature>
<accession>A0A0F9U3F0</accession>
<dbReference type="AlphaFoldDB" id="A0A0F9U3F0"/>
<dbReference type="EMBL" id="LAZR01000151">
    <property type="protein sequence ID" value="KKN86124.1"/>
    <property type="molecule type" value="Genomic_DNA"/>
</dbReference>
<feature type="transmembrane region" description="Helical" evidence="6">
    <location>
        <begin position="164"/>
        <end position="182"/>
    </location>
</feature>
<gene>
    <name evidence="7" type="ORF">LCGC14_0271610</name>
</gene>
<feature type="transmembrane region" description="Helical" evidence="6">
    <location>
        <begin position="76"/>
        <end position="96"/>
    </location>
</feature>
<evidence type="ECO:0000313" key="7">
    <source>
        <dbReference type="EMBL" id="KKN86124.1"/>
    </source>
</evidence>
<dbReference type="GO" id="GO:0016020">
    <property type="term" value="C:membrane"/>
    <property type="evidence" value="ECO:0007669"/>
    <property type="project" value="UniProtKB-SubCell"/>
</dbReference>
<dbReference type="InterPro" id="IPR002549">
    <property type="entry name" value="AI-2E-like"/>
</dbReference>
<keyword evidence="3 6" id="KW-0812">Transmembrane</keyword>
<comment type="similarity">
    <text evidence="2">Belongs to the autoinducer-2 exporter (AI-2E) (TC 2.A.86) family.</text>
</comment>
<evidence type="ECO:0000256" key="3">
    <source>
        <dbReference type="ARBA" id="ARBA00022692"/>
    </source>
</evidence>
<evidence type="ECO:0008006" key="8">
    <source>
        <dbReference type="Google" id="ProtNLM"/>
    </source>
</evidence>
<feature type="transmembrane region" description="Helical" evidence="6">
    <location>
        <begin position="316"/>
        <end position="349"/>
    </location>
</feature>
<organism evidence="7">
    <name type="scientific">marine sediment metagenome</name>
    <dbReference type="NCBI Taxonomy" id="412755"/>
    <lineage>
        <taxon>unclassified sequences</taxon>
        <taxon>metagenomes</taxon>
        <taxon>ecological metagenomes</taxon>
    </lineage>
</organism>
<evidence type="ECO:0000256" key="5">
    <source>
        <dbReference type="ARBA" id="ARBA00023136"/>
    </source>
</evidence>
<keyword evidence="5 6" id="KW-0472">Membrane</keyword>
<evidence type="ECO:0000256" key="1">
    <source>
        <dbReference type="ARBA" id="ARBA00004141"/>
    </source>
</evidence>
<evidence type="ECO:0000256" key="6">
    <source>
        <dbReference type="SAM" id="Phobius"/>
    </source>
</evidence>
<feature type="transmembrane region" description="Helical" evidence="6">
    <location>
        <begin position="245"/>
        <end position="275"/>
    </location>
</feature>
<dbReference type="PANTHER" id="PTHR21716">
    <property type="entry name" value="TRANSMEMBRANE PROTEIN"/>
    <property type="match status" value="1"/>
</dbReference>
<feature type="transmembrane region" description="Helical" evidence="6">
    <location>
        <begin position="48"/>
        <end position="64"/>
    </location>
</feature>
<name>A0A0F9U3F0_9ZZZZ</name>
<feature type="transmembrane region" description="Helical" evidence="6">
    <location>
        <begin position="216"/>
        <end position="239"/>
    </location>
</feature>
<comment type="caution">
    <text evidence="7">The sequence shown here is derived from an EMBL/GenBank/DDBJ whole genome shotgun (WGS) entry which is preliminary data.</text>
</comment>
<reference evidence="7" key="1">
    <citation type="journal article" date="2015" name="Nature">
        <title>Complex archaea that bridge the gap between prokaryotes and eukaryotes.</title>
        <authorList>
            <person name="Spang A."/>
            <person name="Saw J.H."/>
            <person name="Jorgensen S.L."/>
            <person name="Zaremba-Niedzwiedzka K."/>
            <person name="Martijn J."/>
            <person name="Lind A.E."/>
            <person name="van Eijk R."/>
            <person name="Schleper C."/>
            <person name="Guy L."/>
            <person name="Ettema T.J."/>
        </authorList>
    </citation>
    <scope>NUCLEOTIDE SEQUENCE</scope>
</reference>
<dbReference type="Pfam" id="PF01594">
    <property type="entry name" value="AI-2E_transport"/>
    <property type="match status" value="1"/>
</dbReference>